<protein>
    <submittedName>
        <fullName evidence="2">Uncharacterized protein</fullName>
    </submittedName>
</protein>
<keyword evidence="1" id="KW-0472">Membrane</keyword>
<dbReference type="InterPro" id="IPR008523">
    <property type="entry name" value="DUF805"/>
</dbReference>
<sequence>MKWYLLVLSKYVEFSGRARRKEYWMFLLFNVIIGIAYGVVLVILDLEESRFWRNLYPLLVFLPGLAALVRRMHDSNRSGWWALCPVANLVFACFEGTRGQNRFGPDPKQPMQ</sequence>
<proteinExistence type="predicted"/>
<comment type="caution">
    <text evidence="2">The sequence shown here is derived from an EMBL/GenBank/DDBJ whole genome shotgun (WGS) entry which is preliminary data.</text>
</comment>
<evidence type="ECO:0000256" key="1">
    <source>
        <dbReference type="SAM" id="Phobius"/>
    </source>
</evidence>
<organism evidence="2 3">
    <name type="scientific">Paraburkholderia graminis (strain ATCC 700544 / DSM 17151 / LMG 18924 / NCIMB 13744 / C4D1M)</name>
    <dbReference type="NCBI Taxonomy" id="396598"/>
    <lineage>
        <taxon>Bacteria</taxon>
        <taxon>Pseudomonadati</taxon>
        <taxon>Pseudomonadota</taxon>
        <taxon>Betaproteobacteria</taxon>
        <taxon>Burkholderiales</taxon>
        <taxon>Burkholderiaceae</taxon>
        <taxon>Paraburkholderia</taxon>
    </lineage>
</organism>
<keyword evidence="1" id="KW-0812">Transmembrane</keyword>
<gene>
    <name evidence="2" type="ORF">BgramDRAFT_1367</name>
</gene>
<feature type="transmembrane region" description="Helical" evidence="1">
    <location>
        <begin position="23"/>
        <end position="44"/>
    </location>
</feature>
<dbReference type="PANTHER" id="PTHR34980">
    <property type="entry name" value="INNER MEMBRANE PROTEIN-RELATED-RELATED"/>
    <property type="match status" value="1"/>
</dbReference>
<dbReference type="AlphaFoldDB" id="B1FWI5"/>
<keyword evidence="1" id="KW-1133">Transmembrane helix</keyword>
<feature type="transmembrane region" description="Helical" evidence="1">
    <location>
        <begin position="50"/>
        <end position="69"/>
    </location>
</feature>
<dbReference type="GO" id="GO:0005886">
    <property type="term" value="C:plasma membrane"/>
    <property type="evidence" value="ECO:0007669"/>
    <property type="project" value="TreeGrafter"/>
</dbReference>
<dbReference type="Proteomes" id="UP000005045">
    <property type="component" value="Unassembled WGS sequence"/>
</dbReference>
<dbReference type="Pfam" id="PF05656">
    <property type="entry name" value="DUF805"/>
    <property type="match status" value="1"/>
</dbReference>
<accession>B1FWI5</accession>
<dbReference type="PANTHER" id="PTHR34980:SF2">
    <property type="entry name" value="INNER MEMBRANE PROTEIN YHAH-RELATED"/>
    <property type="match status" value="1"/>
</dbReference>
<keyword evidence="3" id="KW-1185">Reference proteome</keyword>
<dbReference type="OrthoDB" id="9812349at2"/>
<name>B1FWI5_PARG4</name>
<evidence type="ECO:0000313" key="3">
    <source>
        <dbReference type="Proteomes" id="UP000005045"/>
    </source>
</evidence>
<reference evidence="2 3" key="1">
    <citation type="submission" date="2008-03" db="EMBL/GenBank/DDBJ databases">
        <title>Sequencing of the draft genome and assembly of Burkholderia graminis C4D1M.</title>
        <authorList>
            <consortium name="US DOE Joint Genome Institute (JGI-PGF)"/>
            <person name="Copeland A."/>
            <person name="Lucas S."/>
            <person name="Lapidus A."/>
            <person name="Glavina del Rio T."/>
            <person name="Dalin E."/>
            <person name="Tice H."/>
            <person name="Bruce D."/>
            <person name="Goodwin L."/>
            <person name="Pitluck S."/>
            <person name="Larimer F."/>
            <person name="Land M.L."/>
            <person name="Hauser L."/>
            <person name="Tiedje J."/>
            <person name="Richardson P."/>
        </authorList>
    </citation>
    <scope>NUCLEOTIDE SEQUENCE [LARGE SCALE GENOMIC DNA]</scope>
    <source>
        <strain evidence="3">ATCC 700544 / DSM 17151 / LMG 18924 / NCIMB 13744 / C4D1M</strain>
    </source>
</reference>
<dbReference type="EMBL" id="ABLD01000003">
    <property type="protein sequence ID" value="EDT11761.1"/>
    <property type="molecule type" value="Genomic_DNA"/>
</dbReference>
<evidence type="ECO:0000313" key="2">
    <source>
        <dbReference type="EMBL" id="EDT11761.1"/>
    </source>
</evidence>